<sequence>MTYIHSKCPYCEHGNPIVATRTLWLIHLAKHKEEIIEHLVAVSDECEFCSYPEMSASDKHAAAHYRWAHQKHELLEWAVDMLEEKTQLAE</sequence>
<accession>A0A7D5M138</accession>
<dbReference type="EMBL" id="CP026994">
    <property type="protein sequence ID" value="QLH04454.1"/>
    <property type="molecule type" value="Genomic_DNA"/>
</dbReference>
<dbReference type="KEGG" id="nox:C5F49_03315"/>
<organism evidence="1 2">
    <name type="scientific">Nitrosopumilus oxyclinae</name>
    <dbReference type="NCBI Taxonomy" id="1959104"/>
    <lineage>
        <taxon>Archaea</taxon>
        <taxon>Nitrososphaerota</taxon>
        <taxon>Nitrososphaeria</taxon>
        <taxon>Nitrosopumilales</taxon>
        <taxon>Nitrosopumilaceae</taxon>
        <taxon>Nitrosopumilus</taxon>
    </lineage>
</organism>
<evidence type="ECO:0000313" key="1">
    <source>
        <dbReference type="EMBL" id="QLH04454.1"/>
    </source>
</evidence>
<keyword evidence="2" id="KW-1185">Reference proteome</keyword>
<name>A0A7D5M138_9ARCH</name>
<gene>
    <name evidence="1" type="ORF">C5F49_03315</name>
</gene>
<evidence type="ECO:0000313" key="2">
    <source>
        <dbReference type="Proteomes" id="UP000509441"/>
    </source>
</evidence>
<protein>
    <submittedName>
        <fullName evidence="1">Uncharacterized protein</fullName>
    </submittedName>
</protein>
<proteinExistence type="predicted"/>
<dbReference type="OrthoDB" id="2046at2157"/>
<reference evidence="1 2" key="1">
    <citation type="submission" date="2018-02" db="EMBL/GenBank/DDBJ databases">
        <title>Complete genome of Nitrosopumilus oxyclinae HCE1.</title>
        <authorList>
            <person name="Qin W."/>
            <person name="Zheng Y."/>
            <person name="Stahl D.A."/>
        </authorList>
    </citation>
    <scope>NUCLEOTIDE SEQUENCE [LARGE SCALE GENOMIC DNA]</scope>
    <source>
        <strain evidence="1 2">HCE1</strain>
    </source>
</reference>
<dbReference type="AlphaFoldDB" id="A0A7D5M138"/>
<dbReference type="RefSeq" id="WP_179363344.1">
    <property type="nucleotide sequence ID" value="NZ_CP026994.1"/>
</dbReference>
<dbReference type="Proteomes" id="UP000509441">
    <property type="component" value="Chromosome"/>
</dbReference>
<dbReference type="GeneID" id="56060954"/>